<dbReference type="GeneID" id="7445495"/>
<protein>
    <submittedName>
        <fullName evidence="2">Uncharacterized protein</fullName>
    </submittedName>
</protein>
<dbReference type="PaxDb" id="35128-Thaps1835"/>
<reference evidence="2 3" key="2">
    <citation type="journal article" date="2008" name="Nature">
        <title>The Phaeodactylum genome reveals the evolutionary history of diatom genomes.</title>
        <authorList>
            <person name="Bowler C."/>
            <person name="Allen A.E."/>
            <person name="Badger J.H."/>
            <person name="Grimwood J."/>
            <person name="Jabbari K."/>
            <person name="Kuo A."/>
            <person name="Maheswari U."/>
            <person name="Martens C."/>
            <person name="Maumus F."/>
            <person name="Otillar R.P."/>
            <person name="Rayko E."/>
            <person name="Salamov A."/>
            <person name="Vandepoele K."/>
            <person name="Beszteri B."/>
            <person name="Gruber A."/>
            <person name="Heijde M."/>
            <person name="Katinka M."/>
            <person name="Mock T."/>
            <person name="Valentin K."/>
            <person name="Verret F."/>
            <person name="Berges J.A."/>
            <person name="Brownlee C."/>
            <person name="Cadoret J.P."/>
            <person name="Chiovitti A."/>
            <person name="Choi C.J."/>
            <person name="Coesel S."/>
            <person name="De Martino A."/>
            <person name="Detter J.C."/>
            <person name="Durkin C."/>
            <person name="Falciatore A."/>
            <person name="Fournet J."/>
            <person name="Haruta M."/>
            <person name="Huysman M.J."/>
            <person name="Jenkins B.D."/>
            <person name="Jiroutova K."/>
            <person name="Jorgensen R.E."/>
            <person name="Joubert Y."/>
            <person name="Kaplan A."/>
            <person name="Kroger N."/>
            <person name="Kroth P.G."/>
            <person name="La Roche J."/>
            <person name="Lindquist E."/>
            <person name="Lommer M."/>
            <person name="Martin-Jezequel V."/>
            <person name="Lopez P.J."/>
            <person name="Lucas S."/>
            <person name="Mangogna M."/>
            <person name="McGinnis K."/>
            <person name="Medlin L.K."/>
            <person name="Montsant A."/>
            <person name="Oudot-Le Secq M.P."/>
            <person name="Napoli C."/>
            <person name="Obornik M."/>
            <person name="Parker M.S."/>
            <person name="Petit J.L."/>
            <person name="Porcel B.M."/>
            <person name="Poulsen N."/>
            <person name="Robison M."/>
            <person name="Rychlewski L."/>
            <person name="Rynearson T.A."/>
            <person name="Schmutz J."/>
            <person name="Shapiro H."/>
            <person name="Siaut M."/>
            <person name="Stanley M."/>
            <person name="Sussman M.R."/>
            <person name="Taylor A.R."/>
            <person name="Vardi A."/>
            <person name="von Dassow P."/>
            <person name="Vyverman W."/>
            <person name="Willis A."/>
            <person name="Wyrwicz L.S."/>
            <person name="Rokhsar D.S."/>
            <person name="Weissenbach J."/>
            <person name="Armbrust E.V."/>
            <person name="Green B.R."/>
            <person name="Van de Peer Y."/>
            <person name="Grigoriev I.V."/>
        </authorList>
    </citation>
    <scope>NUCLEOTIDE SEQUENCE [LARGE SCALE GENOMIC DNA]</scope>
    <source>
        <strain evidence="2 3">CCMP1335</strain>
    </source>
</reference>
<feature type="region of interest" description="Disordered" evidence="1">
    <location>
        <begin position="1"/>
        <end position="40"/>
    </location>
</feature>
<feature type="compositionally biased region" description="Basic residues" evidence="1">
    <location>
        <begin position="1"/>
        <end position="17"/>
    </location>
</feature>
<evidence type="ECO:0000256" key="1">
    <source>
        <dbReference type="SAM" id="MobiDB-lite"/>
    </source>
</evidence>
<evidence type="ECO:0000313" key="2">
    <source>
        <dbReference type="EMBL" id="EED96648.1"/>
    </source>
</evidence>
<dbReference type="OMA" id="FRCQTAK"/>
<gene>
    <name evidence="2" type="ORF">THAPSDRAFT_1835</name>
</gene>
<dbReference type="CDD" id="cd24142">
    <property type="entry name" value="ACL4-like"/>
    <property type="match status" value="1"/>
</dbReference>
<proteinExistence type="predicted"/>
<dbReference type="InterPro" id="IPR011990">
    <property type="entry name" value="TPR-like_helical_dom_sf"/>
</dbReference>
<dbReference type="eggNOG" id="ENOG502TKU5">
    <property type="taxonomic scope" value="Eukaryota"/>
</dbReference>
<reference evidence="2 3" key="1">
    <citation type="journal article" date="2004" name="Science">
        <title>The genome of the diatom Thalassiosira pseudonana: ecology, evolution, and metabolism.</title>
        <authorList>
            <person name="Armbrust E.V."/>
            <person name="Berges J.A."/>
            <person name="Bowler C."/>
            <person name="Green B.R."/>
            <person name="Martinez D."/>
            <person name="Putnam N.H."/>
            <person name="Zhou S."/>
            <person name="Allen A.E."/>
            <person name="Apt K.E."/>
            <person name="Bechner M."/>
            <person name="Brzezinski M.A."/>
            <person name="Chaal B.K."/>
            <person name="Chiovitti A."/>
            <person name="Davis A.K."/>
            <person name="Demarest M.S."/>
            <person name="Detter J.C."/>
            <person name="Glavina T."/>
            <person name="Goodstein D."/>
            <person name="Hadi M.Z."/>
            <person name="Hellsten U."/>
            <person name="Hildebrand M."/>
            <person name="Jenkins B.D."/>
            <person name="Jurka J."/>
            <person name="Kapitonov V.V."/>
            <person name="Kroger N."/>
            <person name="Lau W.W."/>
            <person name="Lane T.W."/>
            <person name="Larimer F.W."/>
            <person name="Lippmeier J.C."/>
            <person name="Lucas S."/>
            <person name="Medina M."/>
            <person name="Montsant A."/>
            <person name="Obornik M."/>
            <person name="Parker M.S."/>
            <person name="Palenik B."/>
            <person name="Pazour G.J."/>
            <person name="Richardson P.M."/>
            <person name="Rynearson T.A."/>
            <person name="Saito M.A."/>
            <person name="Schwartz D.C."/>
            <person name="Thamatrakoln K."/>
            <person name="Valentin K."/>
            <person name="Vardi A."/>
            <person name="Wilkerson F.P."/>
            <person name="Rokhsar D.S."/>
        </authorList>
    </citation>
    <scope>NUCLEOTIDE SEQUENCE [LARGE SCALE GENOMIC DNA]</scope>
    <source>
        <strain evidence="2 3">CCMP1335</strain>
    </source>
</reference>
<dbReference type="RefSeq" id="XP_002287007.1">
    <property type="nucleotide sequence ID" value="XM_002286971.1"/>
</dbReference>
<name>B8BS28_THAPS</name>
<dbReference type="HOGENOM" id="CLU_609011_0_0_1"/>
<keyword evidence="3" id="KW-1185">Reference proteome</keyword>
<dbReference type="STRING" id="35128.B8BS28"/>
<dbReference type="Proteomes" id="UP000001449">
    <property type="component" value="Chromosome 1"/>
</dbReference>
<dbReference type="Gene3D" id="1.25.40.10">
    <property type="entry name" value="Tetratricopeptide repeat domain"/>
    <property type="match status" value="1"/>
</dbReference>
<accession>B8BS28</accession>
<sequence>MAGGKKKKSSSSKKKSRNTNGSERGAGSGTSKKNANQKPIPLEEVLSQAESAIEMANVDLALQLFGYAASLLRSRVHGDVASSSVAVLSNNGDIEQNKKTLATVLGKMGELKASNGDVEGARSEFLDAIELLGPLPSTSEGGDVSAMDVDNVDNGNILTAQSCESRAGLYLYLGQLSSETEALTSFRVGASDLERAVTILDRLSKSSVDNEDSMMNVEGVESITVDYLKRYLEETRRQLCAAYCSIAELYLTDLCDEPDAETSCEDALKSALVLDEISSDVYSNAVSTGIGEDDIQLEPPPPEALQTMANLRLSQSRPAEALEFILKTYDRMKVGCEAMSALVGLSKDGENNDEMGTEAKAQELVEVDAAASLPGYEFRCQTAKILLECASSLEDEKNKVTTKSQCVEAAIHVLGSLLAENDEVIEVWYLLGCAFMAFSPPNEDSAHYYWDTALTMLNKVKEQLENLIEVDDDGYSASQLEAVECQIAEVKTKLGEFEGKKEE</sequence>
<dbReference type="AlphaFoldDB" id="B8BS28"/>
<dbReference type="EMBL" id="CM000638">
    <property type="protein sequence ID" value="EED96648.1"/>
    <property type="molecule type" value="Genomic_DNA"/>
</dbReference>
<evidence type="ECO:0000313" key="3">
    <source>
        <dbReference type="Proteomes" id="UP000001449"/>
    </source>
</evidence>
<dbReference type="InParanoid" id="B8BS28"/>
<dbReference type="KEGG" id="tps:THAPSDRAFT_1835"/>
<organism evidence="2 3">
    <name type="scientific">Thalassiosira pseudonana</name>
    <name type="common">Marine diatom</name>
    <name type="synonym">Cyclotella nana</name>
    <dbReference type="NCBI Taxonomy" id="35128"/>
    <lineage>
        <taxon>Eukaryota</taxon>
        <taxon>Sar</taxon>
        <taxon>Stramenopiles</taxon>
        <taxon>Ochrophyta</taxon>
        <taxon>Bacillariophyta</taxon>
        <taxon>Coscinodiscophyceae</taxon>
        <taxon>Thalassiosirophycidae</taxon>
        <taxon>Thalassiosirales</taxon>
        <taxon>Thalassiosiraceae</taxon>
        <taxon>Thalassiosira</taxon>
    </lineage>
</organism>